<feature type="domain" description="HTH luxR-type" evidence="1">
    <location>
        <begin position="302"/>
        <end position="359"/>
    </location>
</feature>
<protein>
    <submittedName>
        <fullName evidence="2">LuxR family transcriptional regulator</fullName>
    </submittedName>
</protein>
<comment type="caution">
    <text evidence="2">The sequence shown here is derived from an EMBL/GenBank/DDBJ whole genome shotgun (WGS) entry which is preliminary data.</text>
</comment>
<name>A0A4Z0W589_9GAMM</name>
<evidence type="ECO:0000313" key="2">
    <source>
        <dbReference type="EMBL" id="TGG92027.1"/>
    </source>
</evidence>
<dbReference type="SUPFAM" id="SSF55781">
    <property type="entry name" value="GAF domain-like"/>
    <property type="match status" value="1"/>
</dbReference>
<dbReference type="GO" id="GO:0003677">
    <property type="term" value="F:DNA binding"/>
    <property type="evidence" value="ECO:0007669"/>
    <property type="project" value="InterPro"/>
</dbReference>
<dbReference type="EMBL" id="SRMF01000006">
    <property type="protein sequence ID" value="TGG92027.1"/>
    <property type="molecule type" value="Genomic_DNA"/>
</dbReference>
<reference evidence="2 3" key="1">
    <citation type="submission" date="2019-04" db="EMBL/GenBank/DDBJ databases">
        <title>Natronospirillum operosus gen. nov., sp. nov., a haloalkaliphilic satellite isolated from decaying biomass of laboratory culture of cyanobacterium Geitlerinema sp. and proposal of Natronospirillaceae fam. nov. and Saccharospirillaceae fam. nov.</title>
        <authorList>
            <person name="Kevbrin V."/>
            <person name="Boltyanskaya Y."/>
            <person name="Koziaeva V."/>
            <person name="Grouzdev D.S."/>
            <person name="Park M."/>
            <person name="Cho J."/>
        </authorList>
    </citation>
    <scope>NUCLEOTIDE SEQUENCE [LARGE SCALE GENOMIC DNA]</scope>
    <source>
        <strain evidence="2 3">G-116</strain>
    </source>
</reference>
<proteinExistence type="predicted"/>
<gene>
    <name evidence="2" type="ORF">E4656_14190</name>
</gene>
<dbReference type="Gene3D" id="1.10.10.10">
    <property type="entry name" value="Winged helix-like DNA-binding domain superfamily/Winged helix DNA-binding domain"/>
    <property type="match status" value="1"/>
</dbReference>
<dbReference type="InterPro" id="IPR036388">
    <property type="entry name" value="WH-like_DNA-bd_sf"/>
</dbReference>
<dbReference type="InterPro" id="IPR016032">
    <property type="entry name" value="Sig_transdc_resp-reg_C-effctor"/>
</dbReference>
<dbReference type="AlphaFoldDB" id="A0A4Z0W589"/>
<sequence>MNGPNSDSGLAGQLLLKLYDSAIEADAWPDVLATLAQYLNVGSVSLRLVGLDKPVVHLSHSHGFTKDLYPQYVVKDPFRNALLSNPVGHALRSQDFLTDEDYAQTDHHRYFFGPQNRFYAMGSLLMVQGDQALHLGVHRSRETGGFFESDRRALHDLIPHVQQAVRLQRMLGQMTAALDRTLKALDHFPIGIAFVASDGYLQWANAAARTLMHERRFGFSVSSSRIRFNTPRVQDRSAFWDFVAAGEGELKLPLDGNGSHLLAVAQQRRVGTQVIVDEGGVALFFVDPQRPVGVDCATLNRQYGLTPAEARLTEQLLKGLDLREAAEALHVSVHTVRSQLKSVQQKTGCRRQAELIKTLVLGGDLVRPHAGEEVAFPGHWGFPES</sequence>
<dbReference type="InterPro" id="IPR000792">
    <property type="entry name" value="Tscrpt_reg_LuxR_C"/>
</dbReference>
<keyword evidence="3" id="KW-1185">Reference proteome</keyword>
<evidence type="ECO:0000313" key="3">
    <source>
        <dbReference type="Proteomes" id="UP000297475"/>
    </source>
</evidence>
<dbReference type="Proteomes" id="UP000297475">
    <property type="component" value="Unassembled WGS sequence"/>
</dbReference>
<dbReference type="OrthoDB" id="5497412at2"/>
<dbReference type="SMART" id="SM00421">
    <property type="entry name" value="HTH_LUXR"/>
    <property type="match status" value="1"/>
</dbReference>
<organism evidence="2 3">
    <name type="scientific">Natronospirillum operosum</name>
    <dbReference type="NCBI Taxonomy" id="2759953"/>
    <lineage>
        <taxon>Bacteria</taxon>
        <taxon>Pseudomonadati</taxon>
        <taxon>Pseudomonadota</taxon>
        <taxon>Gammaproteobacteria</taxon>
        <taxon>Oceanospirillales</taxon>
        <taxon>Natronospirillaceae</taxon>
        <taxon>Natronospirillum</taxon>
    </lineage>
</organism>
<accession>A0A4Z0W589</accession>
<dbReference type="SUPFAM" id="SSF46894">
    <property type="entry name" value="C-terminal effector domain of the bipartite response regulators"/>
    <property type="match status" value="1"/>
</dbReference>
<evidence type="ECO:0000259" key="1">
    <source>
        <dbReference type="SMART" id="SM00421"/>
    </source>
</evidence>
<dbReference type="GO" id="GO:0006355">
    <property type="term" value="P:regulation of DNA-templated transcription"/>
    <property type="evidence" value="ECO:0007669"/>
    <property type="project" value="InterPro"/>
</dbReference>
<dbReference type="RefSeq" id="WP_135483956.1">
    <property type="nucleotide sequence ID" value="NZ_SRMF01000006.1"/>
</dbReference>